<dbReference type="Gene3D" id="3.10.580.10">
    <property type="entry name" value="CBS-domain"/>
    <property type="match status" value="2"/>
</dbReference>
<feature type="domain" description="CBS" evidence="4">
    <location>
        <begin position="256"/>
        <end position="314"/>
    </location>
</feature>
<dbReference type="InterPro" id="IPR046342">
    <property type="entry name" value="CBS_dom_sf"/>
</dbReference>
<organism evidence="5 6">
    <name type="scientific">Microcystis panniformis FACHB-1757</name>
    <dbReference type="NCBI Taxonomy" id="1638788"/>
    <lineage>
        <taxon>Bacteria</taxon>
        <taxon>Bacillati</taxon>
        <taxon>Cyanobacteriota</taxon>
        <taxon>Cyanophyceae</taxon>
        <taxon>Oscillatoriophycideae</taxon>
        <taxon>Chroococcales</taxon>
        <taxon>Microcystaceae</taxon>
        <taxon>Microcystis</taxon>
    </lineage>
</organism>
<dbReference type="InterPro" id="IPR051257">
    <property type="entry name" value="Diverse_CBS-Domain"/>
</dbReference>
<dbReference type="PANTHER" id="PTHR43080">
    <property type="entry name" value="CBS DOMAIN-CONTAINING PROTEIN CBSX3, MITOCHONDRIAL"/>
    <property type="match status" value="1"/>
</dbReference>
<feature type="domain" description="CBS" evidence="4">
    <location>
        <begin position="187"/>
        <end position="247"/>
    </location>
</feature>
<dbReference type="Pfam" id="PF00571">
    <property type="entry name" value="CBS"/>
    <property type="match status" value="3"/>
</dbReference>
<reference evidence="5 6" key="1">
    <citation type="journal article" date="2016" name="Stand. Genomic Sci.">
        <title>Complete genome sequence and genomic characterization of Microcystis panniformis FACHB 1757 by third-generation sequencing.</title>
        <authorList>
            <person name="Zhang J.Y."/>
            <person name="Guan R."/>
            <person name="Zhang H.J."/>
            <person name="Li H."/>
            <person name="Xiao P."/>
            <person name="Yu G.L."/>
            <person name="Du L."/>
            <person name="Cao D.M."/>
            <person name="Zhu B.C."/>
            <person name="Li R.H."/>
            <person name="Lu Z.H."/>
        </authorList>
    </citation>
    <scope>NUCLEOTIDE SEQUENCE [LARGE SCALE GENOMIC DNA]</scope>
    <source>
        <strain evidence="5 6">FACHB-1757</strain>
    </source>
</reference>
<feature type="domain" description="CBS" evidence="4">
    <location>
        <begin position="120"/>
        <end position="178"/>
    </location>
</feature>
<dbReference type="PANTHER" id="PTHR43080:SF2">
    <property type="entry name" value="CBS DOMAIN-CONTAINING PROTEIN"/>
    <property type="match status" value="1"/>
</dbReference>
<protein>
    <submittedName>
        <fullName evidence="5">Chemotaxis regulator transmits chemoreceptor signals to flagelllar motor components CheY</fullName>
    </submittedName>
</protein>
<evidence type="ECO:0000313" key="6">
    <source>
        <dbReference type="Proteomes" id="UP000068167"/>
    </source>
</evidence>
<keyword evidence="5" id="KW-0675">Receptor</keyword>
<dbReference type="EMBL" id="CP011339">
    <property type="protein sequence ID" value="AKV65287.1"/>
    <property type="molecule type" value="Genomic_DNA"/>
</dbReference>
<dbReference type="AlphaFoldDB" id="A0A0K1RTR3"/>
<name>A0A0K1RTR3_9CHRO</name>
<feature type="domain" description="CBS" evidence="4">
    <location>
        <begin position="35"/>
        <end position="111"/>
    </location>
</feature>
<evidence type="ECO:0000256" key="3">
    <source>
        <dbReference type="SAM" id="MobiDB-lite"/>
    </source>
</evidence>
<dbReference type="SUPFAM" id="SSF54631">
    <property type="entry name" value="CBS-domain pair"/>
    <property type="match status" value="2"/>
</dbReference>
<dbReference type="SMART" id="SM00116">
    <property type="entry name" value="CBS"/>
    <property type="match status" value="4"/>
</dbReference>
<evidence type="ECO:0000313" key="5">
    <source>
        <dbReference type="EMBL" id="AKV65287.1"/>
    </source>
</evidence>
<dbReference type="CDD" id="cd04620">
    <property type="entry name" value="CBS_two-component_sensor_histidine_kinase_repeat1"/>
    <property type="match status" value="1"/>
</dbReference>
<dbReference type="KEGG" id="mpk:VL20_40"/>
<dbReference type="PATRIC" id="fig|1638788.3.peg.44"/>
<dbReference type="CDD" id="cd17774">
    <property type="entry name" value="CBS_two-component_sensor_histidine_kinase_repeat2"/>
    <property type="match status" value="1"/>
</dbReference>
<feature type="region of interest" description="Disordered" evidence="3">
    <location>
        <begin position="327"/>
        <end position="355"/>
    </location>
</feature>
<proteinExistence type="predicted"/>
<evidence type="ECO:0000259" key="4">
    <source>
        <dbReference type="PROSITE" id="PS51371"/>
    </source>
</evidence>
<evidence type="ECO:0000256" key="2">
    <source>
        <dbReference type="PROSITE-ProRule" id="PRU00703"/>
    </source>
</evidence>
<dbReference type="Proteomes" id="UP000068167">
    <property type="component" value="Chromosome"/>
</dbReference>
<dbReference type="InterPro" id="IPR000644">
    <property type="entry name" value="CBS_dom"/>
</dbReference>
<sequence length="405" mass="45535">MPSDCSVYLVLCDRRMVLMSLDTPLSWAPDLEKAINRQPLTVPPTTSLADAIAMIGQAYNRLCLLTDDLSPLAAPAGEVRVSCLLVVQGQELLGILTERDVVRLTAQGINLTETTVADVMVHPLITLPQQSAQDIFAALFLFRRYRIRHLPIVDDQGQLVGVISHESIRQILRPANLLRFRRVSDVMTSQVVQAPLTATVLQLAQLMAEHRVSCVVITQRNSEDNDYPVGIVTERDLVQFQAVQIDLHKTRAQTVMSTPLFLLSPEDSLWTAHQEMQKRRVGRLVVSWNWGRGLGIVTQTSLLRVFDPMEMYGVIENLQQTIQQLESERSPFPPSPPADLLPQRTRTPSEKESAGDRELLLTLLDNAYKDVKYMLANLDIVVEQRRSLLQSVLDKLEYLGREISS</sequence>
<keyword evidence="6" id="KW-1185">Reference proteome</keyword>
<accession>A0A0K1RTR3</accession>
<dbReference type="PROSITE" id="PS51371">
    <property type="entry name" value="CBS"/>
    <property type="match status" value="4"/>
</dbReference>
<keyword evidence="1 2" id="KW-0129">CBS domain</keyword>
<gene>
    <name evidence="5" type="ORF">VL20_40</name>
</gene>
<evidence type="ECO:0000256" key="1">
    <source>
        <dbReference type="ARBA" id="ARBA00023122"/>
    </source>
</evidence>